<gene>
    <name evidence="6" type="ORF">SO802_027685</name>
</gene>
<keyword evidence="2" id="KW-0539">Nucleus</keyword>
<keyword evidence="7" id="KW-1185">Reference proteome</keyword>
<dbReference type="PANTHER" id="PTHR33077:SF42">
    <property type="entry name" value="PROTEIN TIFY 4A-RELATED"/>
    <property type="match status" value="1"/>
</dbReference>
<keyword evidence="4" id="KW-0472">Membrane</keyword>
<evidence type="ECO:0000259" key="5">
    <source>
        <dbReference type="PROSITE" id="PS51320"/>
    </source>
</evidence>
<name>A0AAW2C8Y2_9ROSI</name>
<dbReference type="PANTHER" id="PTHR33077">
    <property type="entry name" value="PROTEIN TIFY 4A-RELATED-RELATED"/>
    <property type="match status" value="1"/>
</dbReference>
<dbReference type="SMART" id="SM00979">
    <property type="entry name" value="TIFY"/>
    <property type="match status" value="1"/>
</dbReference>
<reference evidence="6 7" key="1">
    <citation type="submission" date="2024-01" db="EMBL/GenBank/DDBJ databases">
        <title>A telomere-to-telomere, gap-free genome of sweet tea (Lithocarpus litseifolius).</title>
        <authorList>
            <person name="Zhou J."/>
        </authorList>
    </citation>
    <scope>NUCLEOTIDE SEQUENCE [LARGE SCALE GENOMIC DNA]</scope>
    <source>
        <strain evidence="6">Zhou-2022a</strain>
        <tissue evidence="6">Leaf</tissue>
    </source>
</reference>
<comment type="subcellular location">
    <subcellularLocation>
        <location evidence="2">Nucleus</location>
    </subcellularLocation>
</comment>
<dbReference type="GO" id="GO:2000022">
    <property type="term" value="P:regulation of jasmonic acid mediated signaling pathway"/>
    <property type="evidence" value="ECO:0007669"/>
    <property type="project" value="UniProtKB-UniRule"/>
</dbReference>
<keyword evidence="4" id="KW-1133">Transmembrane helix</keyword>
<dbReference type="InterPro" id="IPR040390">
    <property type="entry name" value="TIFY/JAZ"/>
</dbReference>
<keyword evidence="4" id="KW-0812">Transmembrane</keyword>
<keyword evidence="2" id="KW-1184">Jasmonic acid signaling pathway</keyword>
<feature type="region of interest" description="Disordered" evidence="3">
    <location>
        <begin position="78"/>
        <end position="129"/>
    </location>
</feature>
<comment type="caution">
    <text evidence="6">The sequence shown here is derived from an EMBL/GenBank/DDBJ whole genome shotgun (WGS) entry which is preliminary data.</text>
</comment>
<comment type="domain">
    <text evidence="2">The jas domain is required for interaction with COI1.</text>
</comment>
<evidence type="ECO:0000256" key="3">
    <source>
        <dbReference type="SAM" id="MobiDB-lite"/>
    </source>
</evidence>
<feature type="domain" description="Tify" evidence="5">
    <location>
        <begin position="147"/>
        <end position="182"/>
    </location>
</feature>
<dbReference type="InterPro" id="IPR010399">
    <property type="entry name" value="Tify_dom"/>
</dbReference>
<dbReference type="AlphaFoldDB" id="A0AAW2C8Y2"/>
<dbReference type="PROSITE" id="PS51320">
    <property type="entry name" value="TIFY"/>
    <property type="match status" value="1"/>
</dbReference>
<dbReference type="GO" id="GO:0009611">
    <property type="term" value="P:response to wounding"/>
    <property type="evidence" value="ECO:0007669"/>
    <property type="project" value="UniProtKB-UniRule"/>
</dbReference>
<dbReference type="Proteomes" id="UP001459277">
    <property type="component" value="Unassembled WGS sequence"/>
</dbReference>
<feature type="compositionally biased region" description="Polar residues" evidence="3">
    <location>
        <begin position="319"/>
        <end position="328"/>
    </location>
</feature>
<proteinExistence type="inferred from homology"/>
<evidence type="ECO:0000256" key="4">
    <source>
        <dbReference type="SAM" id="Phobius"/>
    </source>
</evidence>
<feature type="region of interest" description="Disordered" evidence="3">
    <location>
        <begin position="241"/>
        <end position="331"/>
    </location>
</feature>
<comment type="similarity">
    <text evidence="1 2">Belongs to the TIFY/JAZ family.</text>
</comment>
<dbReference type="GO" id="GO:0005634">
    <property type="term" value="C:nucleus"/>
    <property type="evidence" value="ECO:0007669"/>
    <property type="project" value="UniProtKB-SubCell"/>
</dbReference>
<feature type="transmembrane region" description="Helical" evidence="4">
    <location>
        <begin position="348"/>
        <end position="368"/>
    </location>
</feature>
<evidence type="ECO:0000313" key="6">
    <source>
        <dbReference type="EMBL" id="KAK9992700.1"/>
    </source>
</evidence>
<sequence>MNAATTTYGSILEKPLKQLTEEDISQLTREDCRKYLKDKGMRRPSWNKSQAIQQVISLKALLEPCDDDDVSATRNLRRRVVPPQSQPDHVPSNSVDSVEEPSPDVQVSVSAEEPHGRMDPPKLGPSGEPPCVDTDNNAISPRSPCATNGSVGQMTIFYCGKVNVYEGVPPDKAQAIMKLASSPVHLPQDDTIGRPGGLWSFPYHLPAPNDKDHPIPPSTTILQMMQTEKMTEYSQQYREKGNITRDPDVDGQANRKVSLQRYLEKRKDRGRLKSKKSTGLPSSSLEMYLNHPVRTNTPNGNSSRSSTSSPPQHGLPPALSNSSNNQPKSAGLAVDLNDKGLHFARFGLALWTVKIVVLAMVVPVRVLLRGGDNSSGHRVAALAMEGFWDGVVVGHF</sequence>
<organism evidence="6 7">
    <name type="scientific">Lithocarpus litseifolius</name>
    <dbReference type="NCBI Taxonomy" id="425828"/>
    <lineage>
        <taxon>Eukaryota</taxon>
        <taxon>Viridiplantae</taxon>
        <taxon>Streptophyta</taxon>
        <taxon>Embryophyta</taxon>
        <taxon>Tracheophyta</taxon>
        <taxon>Spermatophyta</taxon>
        <taxon>Magnoliopsida</taxon>
        <taxon>eudicotyledons</taxon>
        <taxon>Gunneridae</taxon>
        <taxon>Pentapetalae</taxon>
        <taxon>rosids</taxon>
        <taxon>fabids</taxon>
        <taxon>Fagales</taxon>
        <taxon>Fagaceae</taxon>
        <taxon>Lithocarpus</taxon>
    </lineage>
</organism>
<comment type="function">
    <text evidence="2">Repressor of jasmonate responses.</text>
</comment>
<accession>A0AAW2C8Y2</accession>
<dbReference type="Pfam" id="PF06200">
    <property type="entry name" value="tify"/>
    <property type="match status" value="1"/>
</dbReference>
<evidence type="ECO:0000256" key="2">
    <source>
        <dbReference type="RuleBase" id="RU369065"/>
    </source>
</evidence>
<dbReference type="InterPro" id="IPR018467">
    <property type="entry name" value="CCT_CS"/>
</dbReference>
<feature type="compositionally biased region" description="Low complexity" evidence="3">
    <location>
        <begin position="294"/>
        <end position="311"/>
    </location>
</feature>
<protein>
    <recommendedName>
        <fullName evidence="2">Protein TIFY</fullName>
    </recommendedName>
    <alternativeName>
        <fullName evidence="2">Jasmonate ZIM domain-containing protein</fullName>
    </alternativeName>
</protein>
<evidence type="ECO:0000256" key="1">
    <source>
        <dbReference type="ARBA" id="ARBA00008614"/>
    </source>
</evidence>
<dbReference type="Pfam" id="PF09425">
    <property type="entry name" value="Jas_motif"/>
    <property type="match status" value="1"/>
</dbReference>
<dbReference type="EMBL" id="JAZDWU010000009">
    <property type="protein sequence ID" value="KAK9992700.1"/>
    <property type="molecule type" value="Genomic_DNA"/>
</dbReference>
<evidence type="ECO:0000313" key="7">
    <source>
        <dbReference type="Proteomes" id="UP001459277"/>
    </source>
</evidence>
<dbReference type="GO" id="GO:0031347">
    <property type="term" value="P:regulation of defense response"/>
    <property type="evidence" value="ECO:0007669"/>
    <property type="project" value="UniProtKB-UniRule"/>
</dbReference>